<gene>
    <name evidence="1" type="ORF">OCBIM_22016348mg</name>
</gene>
<accession>A0A0L8IHS8</accession>
<protein>
    <submittedName>
        <fullName evidence="1">Uncharacterized protein</fullName>
    </submittedName>
</protein>
<dbReference type="EMBL" id="KQ415679">
    <property type="protein sequence ID" value="KOG01015.1"/>
    <property type="molecule type" value="Genomic_DNA"/>
</dbReference>
<dbReference type="AlphaFoldDB" id="A0A0L8IHS8"/>
<proteinExistence type="predicted"/>
<name>A0A0L8IHS8_OCTBM</name>
<reference evidence="1" key="1">
    <citation type="submission" date="2015-07" db="EMBL/GenBank/DDBJ databases">
        <title>MeaNS - Measles Nucleotide Surveillance Program.</title>
        <authorList>
            <person name="Tran T."/>
            <person name="Druce J."/>
        </authorList>
    </citation>
    <scope>NUCLEOTIDE SEQUENCE</scope>
    <source>
        <strain evidence="1">UCB-OBI-ISO-001</strain>
        <tissue evidence="1">Gonad</tissue>
    </source>
</reference>
<sequence length="103" mass="11719">MLDGGRSVSLDGGRRKKKTTDILEEKITGVEMREKKKKKYDEGLIEAMKHGDLIRQIKSVCLCVCERRERKGERGSVFLTSLAPCSSFTIQWSSADIKRTVRN</sequence>
<organism evidence="1">
    <name type="scientific">Octopus bimaculoides</name>
    <name type="common">California two-spotted octopus</name>
    <dbReference type="NCBI Taxonomy" id="37653"/>
    <lineage>
        <taxon>Eukaryota</taxon>
        <taxon>Metazoa</taxon>
        <taxon>Spiralia</taxon>
        <taxon>Lophotrochozoa</taxon>
        <taxon>Mollusca</taxon>
        <taxon>Cephalopoda</taxon>
        <taxon>Coleoidea</taxon>
        <taxon>Octopodiformes</taxon>
        <taxon>Octopoda</taxon>
        <taxon>Incirrata</taxon>
        <taxon>Octopodidae</taxon>
        <taxon>Octopus</taxon>
    </lineage>
</organism>
<evidence type="ECO:0000313" key="1">
    <source>
        <dbReference type="EMBL" id="KOG01015.1"/>
    </source>
</evidence>